<protein>
    <submittedName>
        <fullName evidence="1">Uncharacterized protein</fullName>
    </submittedName>
</protein>
<gene>
    <name evidence="1" type="ORF">BpHYR1_036449</name>
</gene>
<sequence>MRRKKKKKKYKYASNALNYYSIVAIFDNYLYNIRFSDFICYEEFWLILIFRDLDLHAVWRGYLHNFS</sequence>
<evidence type="ECO:0000313" key="1">
    <source>
        <dbReference type="EMBL" id="RNA34915.1"/>
    </source>
</evidence>
<organism evidence="1 2">
    <name type="scientific">Brachionus plicatilis</name>
    <name type="common">Marine rotifer</name>
    <name type="synonym">Brachionus muelleri</name>
    <dbReference type="NCBI Taxonomy" id="10195"/>
    <lineage>
        <taxon>Eukaryota</taxon>
        <taxon>Metazoa</taxon>
        <taxon>Spiralia</taxon>
        <taxon>Gnathifera</taxon>
        <taxon>Rotifera</taxon>
        <taxon>Eurotatoria</taxon>
        <taxon>Monogononta</taxon>
        <taxon>Pseudotrocha</taxon>
        <taxon>Ploima</taxon>
        <taxon>Brachionidae</taxon>
        <taxon>Brachionus</taxon>
    </lineage>
</organism>
<dbReference type="Proteomes" id="UP000276133">
    <property type="component" value="Unassembled WGS sequence"/>
</dbReference>
<comment type="caution">
    <text evidence="1">The sequence shown here is derived from an EMBL/GenBank/DDBJ whole genome shotgun (WGS) entry which is preliminary data.</text>
</comment>
<evidence type="ECO:0000313" key="2">
    <source>
        <dbReference type="Proteomes" id="UP000276133"/>
    </source>
</evidence>
<dbReference type="AlphaFoldDB" id="A0A3M7SGV2"/>
<proteinExistence type="predicted"/>
<accession>A0A3M7SGV2</accession>
<name>A0A3M7SGV2_BRAPC</name>
<dbReference type="EMBL" id="REGN01001399">
    <property type="protein sequence ID" value="RNA34915.1"/>
    <property type="molecule type" value="Genomic_DNA"/>
</dbReference>
<reference evidence="1 2" key="1">
    <citation type="journal article" date="2018" name="Sci. Rep.">
        <title>Genomic signatures of local adaptation to the degree of environmental predictability in rotifers.</title>
        <authorList>
            <person name="Franch-Gras L."/>
            <person name="Hahn C."/>
            <person name="Garcia-Roger E.M."/>
            <person name="Carmona M.J."/>
            <person name="Serra M."/>
            <person name="Gomez A."/>
        </authorList>
    </citation>
    <scope>NUCLEOTIDE SEQUENCE [LARGE SCALE GENOMIC DNA]</scope>
    <source>
        <strain evidence="1">HYR1</strain>
    </source>
</reference>
<keyword evidence="2" id="KW-1185">Reference proteome</keyword>